<dbReference type="PROSITE" id="PS51257">
    <property type="entry name" value="PROKAR_LIPOPROTEIN"/>
    <property type="match status" value="1"/>
</dbReference>
<evidence type="ECO:0000256" key="1">
    <source>
        <dbReference type="SAM" id="Phobius"/>
    </source>
</evidence>
<dbReference type="SUPFAM" id="SSF103481">
    <property type="entry name" value="Multidrug resistance efflux transporter EmrE"/>
    <property type="match status" value="2"/>
</dbReference>
<feature type="transmembrane region" description="Helical" evidence="1">
    <location>
        <begin position="265"/>
        <end position="281"/>
    </location>
</feature>
<feature type="transmembrane region" description="Helical" evidence="1">
    <location>
        <begin position="209"/>
        <end position="232"/>
    </location>
</feature>
<protein>
    <submittedName>
        <fullName evidence="3">DMT family transporter</fullName>
    </submittedName>
</protein>
<dbReference type="AlphaFoldDB" id="A0A516SC33"/>
<dbReference type="InterPro" id="IPR000620">
    <property type="entry name" value="EamA_dom"/>
</dbReference>
<sequence>MSTPRLAFPALLLGAACIAFAGIFVRLSDVGPVATGFWRMLLATPILWLLSLRSPAPPLSRKQYASIALVGLFFALDLSIWHLALHITTVANATLLGNCVPVFCVPIIGWFIWKEPISRDFYLSFAITVLGVLLLTGENFSVAPDRFRGDLLASLAAVFYCGYLLTIKLVRQQVPVMRLMALSGAAASVVLLGIALARGEVIMPTSSHAWAVLIALALLTQVGGQTLIAYGLGHVAAHVSALALMFQPLVSAIAAWAIFGEAVSWLQFGGAMVIVAGVWLAKARSD</sequence>
<feature type="domain" description="EamA" evidence="2">
    <location>
        <begin position="148"/>
        <end position="280"/>
    </location>
</feature>
<keyword evidence="4" id="KW-1185">Reference proteome</keyword>
<feature type="transmembrane region" description="Helical" evidence="1">
    <location>
        <begin position="90"/>
        <end position="113"/>
    </location>
</feature>
<dbReference type="OrthoDB" id="5315632at2"/>
<accession>A0A516SC33</accession>
<name>A0A516SC33_9NEIS</name>
<evidence type="ECO:0000313" key="3">
    <source>
        <dbReference type="EMBL" id="QDQ25707.1"/>
    </source>
</evidence>
<dbReference type="PANTHER" id="PTHR22911">
    <property type="entry name" value="ACYL-MALONYL CONDENSING ENZYME-RELATED"/>
    <property type="match status" value="1"/>
</dbReference>
<feature type="transmembrane region" description="Helical" evidence="1">
    <location>
        <begin position="31"/>
        <end position="52"/>
    </location>
</feature>
<gene>
    <name evidence="3" type="ORF">FNU76_04705</name>
</gene>
<feature type="transmembrane region" description="Helical" evidence="1">
    <location>
        <begin position="239"/>
        <end position="259"/>
    </location>
</feature>
<dbReference type="RefSeq" id="WP_143856632.1">
    <property type="nucleotide sequence ID" value="NZ_CP041730.1"/>
</dbReference>
<evidence type="ECO:0000313" key="4">
    <source>
        <dbReference type="Proteomes" id="UP000317550"/>
    </source>
</evidence>
<feature type="transmembrane region" description="Helical" evidence="1">
    <location>
        <begin position="149"/>
        <end position="167"/>
    </location>
</feature>
<dbReference type="InterPro" id="IPR037185">
    <property type="entry name" value="EmrE-like"/>
</dbReference>
<keyword evidence="1" id="KW-0812">Transmembrane</keyword>
<feature type="transmembrane region" description="Helical" evidence="1">
    <location>
        <begin position="179"/>
        <end position="197"/>
    </location>
</feature>
<organism evidence="3 4">
    <name type="scientific">Chitinimonas arctica</name>
    <dbReference type="NCBI Taxonomy" id="2594795"/>
    <lineage>
        <taxon>Bacteria</taxon>
        <taxon>Pseudomonadati</taxon>
        <taxon>Pseudomonadota</taxon>
        <taxon>Betaproteobacteria</taxon>
        <taxon>Neisseriales</taxon>
        <taxon>Chitinibacteraceae</taxon>
        <taxon>Chitinimonas</taxon>
    </lineage>
</organism>
<feature type="domain" description="EamA" evidence="2">
    <location>
        <begin position="10"/>
        <end position="136"/>
    </location>
</feature>
<reference evidence="4" key="1">
    <citation type="submission" date="2019-07" db="EMBL/GenBank/DDBJ databases">
        <title>Chitinimonas sp. nov., isolated from Ny-Alesund, arctica soil.</title>
        <authorList>
            <person name="Xu Q."/>
            <person name="Peng F."/>
        </authorList>
    </citation>
    <scope>NUCLEOTIDE SEQUENCE [LARGE SCALE GENOMIC DNA]</scope>
    <source>
        <strain evidence="4">R3-44</strain>
    </source>
</reference>
<dbReference type="GO" id="GO:0016020">
    <property type="term" value="C:membrane"/>
    <property type="evidence" value="ECO:0007669"/>
    <property type="project" value="InterPro"/>
</dbReference>
<keyword evidence="1" id="KW-0472">Membrane</keyword>
<dbReference type="KEGG" id="cari:FNU76_04705"/>
<dbReference type="PANTHER" id="PTHR22911:SF76">
    <property type="entry name" value="EAMA DOMAIN-CONTAINING PROTEIN"/>
    <property type="match status" value="1"/>
</dbReference>
<dbReference type="EMBL" id="CP041730">
    <property type="protein sequence ID" value="QDQ25707.1"/>
    <property type="molecule type" value="Genomic_DNA"/>
</dbReference>
<keyword evidence="1" id="KW-1133">Transmembrane helix</keyword>
<evidence type="ECO:0000259" key="2">
    <source>
        <dbReference type="Pfam" id="PF00892"/>
    </source>
</evidence>
<feature type="transmembrane region" description="Helical" evidence="1">
    <location>
        <begin position="64"/>
        <end position="84"/>
    </location>
</feature>
<proteinExistence type="predicted"/>
<feature type="transmembrane region" description="Helical" evidence="1">
    <location>
        <begin position="120"/>
        <end position="137"/>
    </location>
</feature>
<dbReference type="Proteomes" id="UP000317550">
    <property type="component" value="Chromosome"/>
</dbReference>
<dbReference type="Pfam" id="PF00892">
    <property type="entry name" value="EamA"/>
    <property type="match status" value="2"/>
</dbReference>